<dbReference type="InterPro" id="IPR015943">
    <property type="entry name" value="WD40/YVTN_repeat-like_dom_sf"/>
</dbReference>
<dbReference type="InterPro" id="IPR002372">
    <property type="entry name" value="PQQ_rpt_dom"/>
</dbReference>
<dbReference type="AlphaFoldDB" id="A0A286RA23"/>
<gene>
    <name evidence="2" type="ORF">THTE_0222</name>
</gene>
<dbReference type="SUPFAM" id="SSF50998">
    <property type="entry name" value="Quinoprotein alcohol dehydrogenase-like"/>
    <property type="match status" value="2"/>
</dbReference>
<dbReference type="KEGG" id="ttf:THTE_0222"/>
<evidence type="ECO:0000313" key="2">
    <source>
        <dbReference type="EMBL" id="ASV72824.1"/>
    </source>
</evidence>
<dbReference type="SMART" id="SM00564">
    <property type="entry name" value="PQQ"/>
    <property type="match status" value="2"/>
</dbReference>
<dbReference type="Pfam" id="PF13360">
    <property type="entry name" value="PQQ_2"/>
    <property type="match status" value="1"/>
</dbReference>
<accession>A0A286RA23</accession>
<dbReference type="EMBL" id="CP018477">
    <property type="protein sequence ID" value="ASV72824.1"/>
    <property type="molecule type" value="Genomic_DNA"/>
</dbReference>
<dbReference type="InterPro" id="IPR011047">
    <property type="entry name" value="Quinoprotein_ADH-like_sf"/>
</dbReference>
<dbReference type="PANTHER" id="PTHR34512">
    <property type="entry name" value="CELL SURFACE PROTEIN"/>
    <property type="match status" value="1"/>
</dbReference>
<protein>
    <submittedName>
        <fullName evidence="2">Secondary metabolism, biosynthesis of secondary products derived from primary amino acids</fullName>
    </submittedName>
</protein>
<name>A0A286RA23_9BACT</name>
<dbReference type="Proteomes" id="UP000215086">
    <property type="component" value="Chromosome"/>
</dbReference>
<evidence type="ECO:0000313" key="3">
    <source>
        <dbReference type="Proteomes" id="UP000215086"/>
    </source>
</evidence>
<dbReference type="InterPro" id="IPR018391">
    <property type="entry name" value="PQQ_b-propeller_rpt"/>
</dbReference>
<dbReference type="Gene3D" id="2.130.10.10">
    <property type="entry name" value="YVTN repeat-like/Quinoprotein amine dehydrogenase"/>
    <property type="match status" value="2"/>
</dbReference>
<proteinExistence type="predicted"/>
<organism evidence="2 3">
    <name type="scientific">Thermogutta terrifontis</name>
    <dbReference type="NCBI Taxonomy" id="1331910"/>
    <lineage>
        <taxon>Bacteria</taxon>
        <taxon>Pseudomonadati</taxon>
        <taxon>Planctomycetota</taxon>
        <taxon>Planctomycetia</taxon>
        <taxon>Pirellulales</taxon>
        <taxon>Thermoguttaceae</taxon>
        <taxon>Thermogutta</taxon>
    </lineage>
</organism>
<evidence type="ECO:0000259" key="1">
    <source>
        <dbReference type="Pfam" id="PF13360"/>
    </source>
</evidence>
<sequence length="539" mass="59640">MWPARGGTVSTFRRALCRVSWLPTLVAIGACLFAIGLHRAGSAADQPQWGQRFTRNMVSEETHLPDSFDPETGKNIKWSVVLGSNTYSSPVIAQGRVFIGINNAKPRDPRHQGDRAILLCLDEQTGKPIWQLVVPRLGEDDPYLDWPRISMCSPPTVEGDRLYTVTNRFEVVCLDLEGQRNGNDGPYLAEGQHMVPPGEKPLDVTPFDADILWLFDMPSQAGIYPHDGAHASILLDGRFLYLNSGNGVDNTHRRIRKPDAPSLIVLDKKTGRLVAQDAEHIGPRIFHATWSSPALAEINGQRLIIFCGGDGVVYAFEALPQDFQSSEVAPLRLVWKFDCDPTAPKQNVHQYITNRKVSPSNIKSMPVVYRNRVYVTVGGDIWWGKREAWLKCIDATGRGDVTHTHQLWSYPLKEHCCSTPSIWNGLVFVADCGGYLHCVDAETGQPYWTHDLEGEVWASTLVADGKVCVGTRRGLFWIFKADSTKQLLARIELGDGTASTAVAANGVLYVTTLSRLYAVAYPQSQPAAISQTPVHETGK</sequence>
<dbReference type="OrthoDB" id="231150at2"/>
<keyword evidence="3" id="KW-1185">Reference proteome</keyword>
<reference evidence="2 3" key="1">
    <citation type="journal article" name="Front. Microbiol.">
        <title>Sugar Metabolism of the First Thermophilic Planctomycete Thermogutta terrifontis: Comparative Genomic and Transcriptomic Approaches.</title>
        <authorList>
            <person name="Elcheninov A.G."/>
            <person name="Menzel P."/>
            <person name="Gudbergsdottir S.R."/>
            <person name="Slesarev A.I."/>
            <person name="Kadnikov V.V."/>
            <person name="Krogh A."/>
            <person name="Bonch-Osmolovskaya E.A."/>
            <person name="Peng X."/>
            <person name="Kublanov I.V."/>
        </authorList>
    </citation>
    <scope>NUCLEOTIDE SEQUENCE [LARGE SCALE GENOMIC DNA]</scope>
    <source>
        <strain evidence="2 3">R1</strain>
    </source>
</reference>
<dbReference type="PROSITE" id="PS51257">
    <property type="entry name" value="PROKAR_LIPOPROTEIN"/>
    <property type="match status" value="1"/>
</dbReference>
<dbReference type="PANTHER" id="PTHR34512:SF30">
    <property type="entry name" value="OUTER MEMBRANE PROTEIN ASSEMBLY FACTOR BAMB"/>
    <property type="match status" value="1"/>
</dbReference>
<feature type="domain" description="Pyrrolo-quinoline quinone repeat" evidence="1">
    <location>
        <begin position="406"/>
        <end position="485"/>
    </location>
</feature>